<gene>
    <name evidence="6" type="ORF">BDK92_4743</name>
</gene>
<dbReference type="Pfam" id="PF00891">
    <property type="entry name" value="Methyltransf_2"/>
    <property type="match status" value="1"/>
</dbReference>
<evidence type="ECO:0000259" key="4">
    <source>
        <dbReference type="Pfam" id="PF00891"/>
    </source>
</evidence>
<dbReference type="InterPro" id="IPR012967">
    <property type="entry name" value="COMT_dimerisation"/>
</dbReference>
<keyword evidence="2 6" id="KW-0808">Transferase</keyword>
<evidence type="ECO:0000313" key="7">
    <source>
        <dbReference type="Proteomes" id="UP000277671"/>
    </source>
</evidence>
<reference evidence="6 7" key="1">
    <citation type="submission" date="2018-10" db="EMBL/GenBank/DDBJ databases">
        <title>Sequencing the genomes of 1000 actinobacteria strains.</title>
        <authorList>
            <person name="Klenk H.-P."/>
        </authorList>
    </citation>
    <scope>NUCLEOTIDE SEQUENCE [LARGE SCALE GENOMIC DNA]</scope>
    <source>
        <strain evidence="6 7">DSM 45175</strain>
    </source>
</reference>
<proteinExistence type="predicted"/>
<dbReference type="Gene3D" id="3.40.50.150">
    <property type="entry name" value="Vaccinia Virus protein VP39"/>
    <property type="match status" value="1"/>
</dbReference>
<dbReference type="SUPFAM" id="SSF53335">
    <property type="entry name" value="S-adenosyl-L-methionine-dependent methyltransferases"/>
    <property type="match status" value="1"/>
</dbReference>
<dbReference type="GO" id="GO:0008171">
    <property type="term" value="F:O-methyltransferase activity"/>
    <property type="evidence" value="ECO:0007669"/>
    <property type="project" value="InterPro"/>
</dbReference>
<dbReference type="SUPFAM" id="SSF46785">
    <property type="entry name" value="Winged helix' DNA-binding domain"/>
    <property type="match status" value="1"/>
</dbReference>
<evidence type="ECO:0000313" key="6">
    <source>
        <dbReference type="EMBL" id="RKR90371.1"/>
    </source>
</evidence>
<dbReference type="Proteomes" id="UP000277671">
    <property type="component" value="Unassembled WGS sequence"/>
</dbReference>
<dbReference type="OrthoDB" id="582216at2"/>
<dbReference type="InterPro" id="IPR036390">
    <property type="entry name" value="WH_DNA-bd_sf"/>
</dbReference>
<organism evidence="6 7">
    <name type="scientific">Micromonospora pisi</name>
    <dbReference type="NCBI Taxonomy" id="589240"/>
    <lineage>
        <taxon>Bacteria</taxon>
        <taxon>Bacillati</taxon>
        <taxon>Actinomycetota</taxon>
        <taxon>Actinomycetes</taxon>
        <taxon>Micromonosporales</taxon>
        <taxon>Micromonosporaceae</taxon>
        <taxon>Micromonospora</taxon>
    </lineage>
</organism>
<dbReference type="AlphaFoldDB" id="A0A495JNG6"/>
<feature type="domain" description="O-methyltransferase dimerisation" evidence="5">
    <location>
        <begin position="18"/>
        <end position="91"/>
    </location>
</feature>
<dbReference type="Gene3D" id="1.20.58.1390">
    <property type="match status" value="1"/>
</dbReference>
<keyword evidence="7" id="KW-1185">Reference proteome</keyword>
<dbReference type="GO" id="GO:0032259">
    <property type="term" value="P:methylation"/>
    <property type="evidence" value="ECO:0007669"/>
    <property type="project" value="UniProtKB-KW"/>
</dbReference>
<feature type="domain" description="O-methyltransferase C-terminal" evidence="4">
    <location>
        <begin position="132"/>
        <end position="330"/>
    </location>
</feature>
<protein>
    <submittedName>
        <fullName evidence="6">Methyltransferase family protein</fullName>
    </submittedName>
</protein>
<keyword evidence="1 6" id="KW-0489">Methyltransferase</keyword>
<dbReference type="Pfam" id="PF08100">
    <property type="entry name" value="Dimerisation"/>
    <property type="match status" value="1"/>
</dbReference>
<dbReference type="InterPro" id="IPR036388">
    <property type="entry name" value="WH-like_DNA-bd_sf"/>
</dbReference>
<dbReference type="InterPro" id="IPR016461">
    <property type="entry name" value="COMT-like"/>
</dbReference>
<dbReference type="PROSITE" id="PS51683">
    <property type="entry name" value="SAM_OMT_II"/>
    <property type="match status" value="1"/>
</dbReference>
<name>A0A495JNG6_9ACTN</name>
<dbReference type="PANTHER" id="PTHR43712">
    <property type="entry name" value="PUTATIVE (AFU_ORTHOLOGUE AFUA_4G14580)-RELATED"/>
    <property type="match status" value="1"/>
</dbReference>
<dbReference type="CDD" id="cd02440">
    <property type="entry name" value="AdoMet_MTases"/>
    <property type="match status" value="1"/>
</dbReference>
<dbReference type="GO" id="GO:0046983">
    <property type="term" value="F:protein dimerization activity"/>
    <property type="evidence" value="ECO:0007669"/>
    <property type="project" value="InterPro"/>
</dbReference>
<dbReference type="PANTHER" id="PTHR43712:SF2">
    <property type="entry name" value="O-METHYLTRANSFERASE CICE"/>
    <property type="match status" value="1"/>
</dbReference>
<keyword evidence="3" id="KW-0949">S-adenosyl-L-methionine</keyword>
<dbReference type="EMBL" id="RBKT01000001">
    <property type="protein sequence ID" value="RKR90371.1"/>
    <property type="molecule type" value="Genomic_DNA"/>
</dbReference>
<sequence>MSTTSAAPQTGSIEPLRELFYAHYRFQYLSAAFQFGLFELLGREPGLNRAQIADRLGIENQPARILLLGCTSAGLLRKEEDRYFNTPVSEPLAGKIDDVPAAFVPWEQHVNYRPMAWFYESLKENTNVGMQREIAGTSDTLYGRLAGDPKLEVTFHNMMGSVSRLVAEELVQQLDLSAYTHLLDIGGGTAVNATYLARRWPNLQVTIVDLPSVAEAANAKIASLGLGDRVRAIGLDAFNDEFPKGCDAVLFGHFLEIWSIERNKDLIAKASRAVEPGAGIFVVTPGADDDETGPDLAAALSAYFQTVASGEGMVYTCAEYEQWFAETGFEPTGRLYVGGLGDVVISGVKR</sequence>
<evidence type="ECO:0000256" key="1">
    <source>
        <dbReference type="ARBA" id="ARBA00022603"/>
    </source>
</evidence>
<evidence type="ECO:0000256" key="3">
    <source>
        <dbReference type="ARBA" id="ARBA00022691"/>
    </source>
</evidence>
<dbReference type="Gene3D" id="1.10.10.10">
    <property type="entry name" value="Winged helix-like DNA-binding domain superfamily/Winged helix DNA-binding domain"/>
    <property type="match status" value="1"/>
</dbReference>
<evidence type="ECO:0000256" key="2">
    <source>
        <dbReference type="ARBA" id="ARBA00022679"/>
    </source>
</evidence>
<dbReference type="RefSeq" id="WP_121158649.1">
    <property type="nucleotide sequence ID" value="NZ_RBKT01000001.1"/>
</dbReference>
<accession>A0A495JNG6</accession>
<evidence type="ECO:0000259" key="5">
    <source>
        <dbReference type="Pfam" id="PF08100"/>
    </source>
</evidence>
<comment type="caution">
    <text evidence="6">The sequence shown here is derived from an EMBL/GenBank/DDBJ whole genome shotgun (WGS) entry which is preliminary data.</text>
</comment>
<dbReference type="InterPro" id="IPR029063">
    <property type="entry name" value="SAM-dependent_MTases_sf"/>
</dbReference>
<dbReference type="InterPro" id="IPR001077">
    <property type="entry name" value="COMT_C"/>
</dbReference>